<organism evidence="4 5">
    <name type="scientific">Collybiopsis confluens</name>
    <dbReference type="NCBI Taxonomy" id="2823264"/>
    <lineage>
        <taxon>Eukaryota</taxon>
        <taxon>Fungi</taxon>
        <taxon>Dikarya</taxon>
        <taxon>Basidiomycota</taxon>
        <taxon>Agaricomycotina</taxon>
        <taxon>Agaricomycetes</taxon>
        <taxon>Agaricomycetidae</taxon>
        <taxon>Agaricales</taxon>
        <taxon>Marasmiineae</taxon>
        <taxon>Omphalotaceae</taxon>
        <taxon>Collybiopsis</taxon>
    </lineage>
</organism>
<dbReference type="InterPro" id="IPR037464">
    <property type="entry name" value="Taspase1"/>
</dbReference>
<gene>
    <name evidence="4" type="ORF">D9757_000750</name>
</gene>
<feature type="active site" description="Nucleophile" evidence="1">
    <location>
        <position position="189"/>
    </location>
</feature>
<keyword evidence="5" id="KW-1185">Reference proteome</keyword>
<dbReference type="GO" id="GO:0051604">
    <property type="term" value="P:protein maturation"/>
    <property type="evidence" value="ECO:0007669"/>
    <property type="project" value="TreeGrafter"/>
</dbReference>
<dbReference type="Proteomes" id="UP000518752">
    <property type="component" value="Unassembled WGS sequence"/>
</dbReference>
<dbReference type="CDD" id="cd04514">
    <property type="entry name" value="Taspase1_like"/>
    <property type="match status" value="1"/>
</dbReference>
<dbReference type="GO" id="GO:0005737">
    <property type="term" value="C:cytoplasm"/>
    <property type="evidence" value="ECO:0007669"/>
    <property type="project" value="TreeGrafter"/>
</dbReference>
<sequence>MHTFVAVHGGAGFHSSSSEKEIKKALRLACKKALDSSLSGSSLDVVETAITVLEDDPNFNAGFSSNLTLDGSVECDAAIMNGRNHFGSVGAISGAKNPIRVARAILDYSQKPDPLGRVPPLTLVSSGARQFASQNLRSNSGIVDSDSMISKKAQEQWQYWRDKLLSSEAENVGSAQMNEGNSLYDSQDTVGAVVSCSGDMTAGRVFVAVVVCCSKFRADAERCGSSTLCFQSSSSTTIRSKAAMFGAGCWAQNSCSGQMGMACSISGTGEFITRSGLARTLAKAFQTSVVTGDLEIDPHAIMEKIIIDEFWKMSQGLGEPSPSAGILLMTHDDGDENEVVARVWCAFTTPSMAIAYASSKDPNPKAESHSSTTEST</sequence>
<evidence type="ECO:0000313" key="4">
    <source>
        <dbReference type="EMBL" id="KAF5393409.1"/>
    </source>
</evidence>
<dbReference type="Gene3D" id="3.60.20.30">
    <property type="entry name" value="(Glycosyl)asparaginase"/>
    <property type="match status" value="1"/>
</dbReference>
<evidence type="ECO:0008006" key="6">
    <source>
        <dbReference type="Google" id="ProtNLM"/>
    </source>
</evidence>
<comment type="caution">
    <text evidence="4">The sequence shown here is derived from an EMBL/GenBank/DDBJ whole genome shotgun (WGS) entry which is preliminary data.</text>
</comment>
<reference evidence="4 5" key="1">
    <citation type="journal article" date="2020" name="ISME J.">
        <title>Uncovering the hidden diversity of litter-decomposition mechanisms in mushroom-forming fungi.</title>
        <authorList>
            <person name="Floudas D."/>
            <person name="Bentzer J."/>
            <person name="Ahren D."/>
            <person name="Johansson T."/>
            <person name="Persson P."/>
            <person name="Tunlid A."/>
        </authorList>
    </citation>
    <scope>NUCLEOTIDE SEQUENCE [LARGE SCALE GENOMIC DNA]</scope>
    <source>
        <strain evidence="4 5">CBS 406.79</strain>
    </source>
</reference>
<evidence type="ECO:0000256" key="2">
    <source>
        <dbReference type="PIRSR" id="PIRSR600246-3"/>
    </source>
</evidence>
<dbReference type="PANTHER" id="PTHR10188:SF8">
    <property type="entry name" value="THREONINE ASPARTASE 1"/>
    <property type="match status" value="1"/>
</dbReference>
<dbReference type="EMBL" id="JAACJN010000002">
    <property type="protein sequence ID" value="KAF5393409.1"/>
    <property type="molecule type" value="Genomic_DNA"/>
</dbReference>
<dbReference type="SUPFAM" id="SSF56235">
    <property type="entry name" value="N-terminal nucleophile aminohydrolases (Ntn hydrolases)"/>
    <property type="match status" value="2"/>
</dbReference>
<dbReference type="InterPro" id="IPR000246">
    <property type="entry name" value="Peptidase_T2"/>
</dbReference>
<evidence type="ECO:0000313" key="5">
    <source>
        <dbReference type="Proteomes" id="UP000518752"/>
    </source>
</evidence>
<evidence type="ECO:0000256" key="3">
    <source>
        <dbReference type="SAM" id="MobiDB-lite"/>
    </source>
</evidence>
<protein>
    <recommendedName>
        <fullName evidence="6">Threonine aspartase</fullName>
    </recommendedName>
</protein>
<feature type="region of interest" description="Disordered" evidence="3">
    <location>
        <begin position="357"/>
        <end position="376"/>
    </location>
</feature>
<dbReference type="GO" id="GO:0004298">
    <property type="term" value="F:threonine-type endopeptidase activity"/>
    <property type="evidence" value="ECO:0007669"/>
    <property type="project" value="InterPro"/>
</dbReference>
<name>A0A8H5I1P7_9AGAR</name>
<dbReference type="InterPro" id="IPR029055">
    <property type="entry name" value="Ntn_hydrolases_N"/>
</dbReference>
<dbReference type="Pfam" id="PF01112">
    <property type="entry name" value="Asparaginase_2"/>
    <property type="match status" value="1"/>
</dbReference>
<dbReference type="OrthoDB" id="77601at2759"/>
<accession>A0A8H5I1P7</accession>
<evidence type="ECO:0000256" key="1">
    <source>
        <dbReference type="PIRSR" id="PIRSR600246-1"/>
    </source>
</evidence>
<feature type="site" description="Cleavage; by autolysis" evidence="2">
    <location>
        <begin position="188"/>
        <end position="189"/>
    </location>
</feature>
<dbReference type="PANTHER" id="PTHR10188">
    <property type="entry name" value="L-ASPARAGINASE"/>
    <property type="match status" value="1"/>
</dbReference>
<proteinExistence type="predicted"/>
<dbReference type="AlphaFoldDB" id="A0A8H5I1P7"/>